<keyword evidence="2" id="KW-0547">Nucleotide-binding</keyword>
<dbReference type="GO" id="GO:0005524">
    <property type="term" value="F:ATP binding"/>
    <property type="evidence" value="ECO:0007669"/>
    <property type="project" value="UniProtKB-KW"/>
</dbReference>
<dbReference type="InterPro" id="IPR003593">
    <property type="entry name" value="AAA+_ATPase"/>
</dbReference>
<name>A0A2T3MUU2_9GAMM</name>
<evidence type="ECO:0000259" key="4">
    <source>
        <dbReference type="PROSITE" id="PS50893"/>
    </source>
</evidence>
<organism evidence="5 6">
    <name type="scientific">Photobacterium lipolyticum</name>
    <dbReference type="NCBI Taxonomy" id="266810"/>
    <lineage>
        <taxon>Bacteria</taxon>
        <taxon>Pseudomonadati</taxon>
        <taxon>Pseudomonadota</taxon>
        <taxon>Gammaproteobacteria</taxon>
        <taxon>Vibrionales</taxon>
        <taxon>Vibrionaceae</taxon>
        <taxon>Photobacterium</taxon>
    </lineage>
</organism>
<sequence>MTLSVENLTISNGTTPLISSVTFTVNQGEVLTLMGPSGCGKSSLLSAVAGHLSPTFALQGQISLNNSSMNELEPDQRRIGILFQDDLLFPHLNIWENLAFGLPRQIKGSNRKKHAILTLAQIGLEEIAYHMPTEISGGQRARISLMRTLLAKPEAVLLDEPFSKLDKELRTAFRQFVFEQIKAQNIPALMVTHDDDDIPDGGNVLRWPWNKETRHD</sequence>
<keyword evidence="6" id="KW-1185">Reference proteome</keyword>
<feature type="domain" description="ABC transporter" evidence="4">
    <location>
        <begin position="3"/>
        <end position="216"/>
    </location>
</feature>
<evidence type="ECO:0000256" key="1">
    <source>
        <dbReference type="ARBA" id="ARBA00022448"/>
    </source>
</evidence>
<protein>
    <submittedName>
        <fullName evidence="5">ABC transporter ATP-binding protein</fullName>
    </submittedName>
</protein>
<dbReference type="InterPro" id="IPR027417">
    <property type="entry name" value="P-loop_NTPase"/>
</dbReference>
<dbReference type="InterPro" id="IPR003439">
    <property type="entry name" value="ABC_transporter-like_ATP-bd"/>
</dbReference>
<keyword evidence="3 5" id="KW-0067">ATP-binding</keyword>
<dbReference type="Gene3D" id="3.40.50.300">
    <property type="entry name" value="P-loop containing nucleotide triphosphate hydrolases"/>
    <property type="match status" value="1"/>
</dbReference>
<dbReference type="AlphaFoldDB" id="A0A2T3MUU2"/>
<dbReference type="PANTHER" id="PTHR42781:SF4">
    <property type="entry name" value="SPERMIDINE_PUTRESCINE IMPORT ATP-BINDING PROTEIN POTA"/>
    <property type="match status" value="1"/>
</dbReference>
<dbReference type="Pfam" id="PF00005">
    <property type="entry name" value="ABC_tran"/>
    <property type="match status" value="1"/>
</dbReference>
<reference evidence="5 6" key="1">
    <citation type="submission" date="2018-03" db="EMBL/GenBank/DDBJ databases">
        <title>Whole genome sequencing of Histamine producing bacteria.</title>
        <authorList>
            <person name="Butler K."/>
        </authorList>
    </citation>
    <scope>NUCLEOTIDE SEQUENCE [LARGE SCALE GENOMIC DNA]</scope>
    <source>
        <strain evidence="5 6">DSM 16190</strain>
    </source>
</reference>
<dbReference type="RefSeq" id="WP_107284432.1">
    <property type="nucleotide sequence ID" value="NZ_PYMC01000013.1"/>
</dbReference>
<dbReference type="InterPro" id="IPR050093">
    <property type="entry name" value="ABC_SmlMolc_Importer"/>
</dbReference>
<keyword evidence="1" id="KW-0813">Transport</keyword>
<evidence type="ECO:0000256" key="3">
    <source>
        <dbReference type="ARBA" id="ARBA00022840"/>
    </source>
</evidence>
<evidence type="ECO:0000256" key="2">
    <source>
        <dbReference type="ARBA" id="ARBA00022741"/>
    </source>
</evidence>
<evidence type="ECO:0000313" key="6">
    <source>
        <dbReference type="Proteomes" id="UP000240904"/>
    </source>
</evidence>
<comment type="caution">
    <text evidence="5">The sequence shown here is derived from an EMBL/GenBank/DDBJ whole genome shotgun (WGS) entry which is preliminary data.</text>
</comment>
<dbReference type="SMART" id="SM00382">
    <property type="entry name" value="AAA"/>
    <property type="match status" value="1"/>
</dbReference>
<dbReference type="PANTHER" id="PTHR42781">
    <property type="entry name" value="SPERMIDINE/PUTRESCINE IMPORT ATP-BINDING PROTEIN POTA"/>
    <property type="match status" value="1"/>
</dbReference>
<evidence type="ECO:0000313" key="5">
    <source>
        <dbReference type="EMBL" id="PSW03740.1"/>
    </source>
</evidence>
<accession>A0A2T3MUU2</accession>
<gene>
    <name evidence="5" type="ORF">C9I89_16545</name>
</gene>
<dbReference type="GO" id="GO:0016887">
    <property type="term" value="F:ATP hydrolysis activity"/>
    <property type="evidence" value="ECO:0007669"/>
    <property type="project" value="InterPro"/>
</dbReference>
<proteinExistence type="predicted"/>
<dbReference type="SUPFAM" id="SSF52540">
    <property type="entry name" value="P-loop containing nucleoside triphosphate hydrolases"/>
    <property type="match status" value="1"/>
</dbReference>
<dbReference type="Proteomes" id="UP000240904">
    <property type="component" value="Unassembled WGS sequence"/>
</dbReference>
<dbReference type="OrthoDB" id="9802264at2"/>
<dbReference type="EMBL" id="PYMC01000013">
    <property type="protein sequence ID" value="PSW03740.1"/>
    <property type="molecule type" value="Genomic_DNA"/>
</dbReference>
<dbReference type="PROSITE" id="PS50893">
    <property type="entry name" value="ABC_TRANSPORTER_2"/>
    <property type="match status" value="1"/>
</dbReference>